<dbReference type="GO" id="GO:0005730">
    <property type="term" value="C:nucleolus"/>
    <property type="evidence" value="ECO:0007669"/>
    <property type="project" value="TreeGrafter"/>
</dbReference>
<dbReference type="GO" id="GO:1990404">
    <property type="term" value="F:NAD+-protein mono-ADP-ribosyltransferase activity"/>
    <property type="evidence" value="ECO:0007669"/>
    <property type="project" value="TreeGrafter"/>
</dbReference>
<dbReference type="PROSITE" id="PS50800">
    <property type="entry name" value="SAP"/>
    <property type="match status" value="2"/>
</dbReference>
<evidence type="ECO:0000256" key="10">
    <source>
        <dbReference type="ARBA" id="ARBA00024347"/>
    </source>
</evidence>
<dbReference type="InterPro" id="IPR003034">
    <property type="entry name" value="SAP_dom"/>
</dbReference>
<dbReference type="SUPFAM" id="SSF47587">
    <property type="entry name" value="Domain of poly(ADP-ribose) polymerase"/>
    <property type="match status" value="1"/>
</dbReference>
<dbReference type="SMART" id="SM00773">
    <property type="entry name" value="WGR"/>
    <property type="match status" value="1"/>
</dbReference>
<dbReference type="EC" id="2.4.2.-" evidence="13"/>
<organism evidence="18">
    <name type="scientific">Cucumis melo</name>
    <name type="common">Muskmelon</name>
    <dbReference type="NCBI Taxonomy" id="3656"/>
    <lineage>
        <taxon>Eukaryota</taxon>
        <taxon>Viridiplantae</taxon>
        <taxon>Streptophyta</taxon>
        <taxon>Embryophyta</taxon>
        <taxon>Tracheophyta</taxon>
        <taxon>Spermatophyta</taxon>
        <taxon>Magnoliopsida</taxon>
        <taxon>eudicotyledons</taxon>
        <taxon>Gunneridae</taxon>
        <taxon>Pentapetalae</taxon>
        <taxon>rosids</taxon>
        <taxon>fabids</taxon>
        <taxon>Cucurbitales</taxon>
        <taxon>Cucurbitaceae</taxon>
        <taxon>Benincaseae</taxon>
        <taxon>Cucumis</taxon>
    </lineage>
</organism>
<evidence type="ECO:0000256" key="8">
    <source>
        <dbReference type="ARBA" id="ARBA00023027"/>
    </source>
</evidence>
<dbReference type="Pfam" id="PF05406">
    <property type="entry name" value="WGR"/>
    <property type="match status" value="1"/>
</dbReference>
<dbReference type="Gramene" id="MELO3C015996.2.1">
    <property type="protein sequence ID" value="MELO3C015996.2.1"/>
    <property type="gene ID" value="MELO3C015996.2"/>
</dbReference>
<evidence type="ECO:0000259" key="16">
    <source>
        <dbReference type="PROSITE" id="PS51060"/>
    </source>
</evidence>
<dbReference type="PROSITE" id="PS51977">
    <property type="entry name" value="WGR"/>
    <property type="match status" value="1"/>
</dbReference>
<proteinExistence type="inferred from homology"/>
<accession>A0A9I9DBS5</accession>
<dbReference type="Pfam" id="PF00644">
    <property type="entry name" value="PARP"/>
    <property type="match status" value="1"/>
</dbReference>
<dbReference type="SUPFAM" id="SSF142921">
    <property type="entry name" value="WGR domain-like"/>
    <property type="match status" value="1"/>
</dbReference>
<comment type="catalytic activity">
    <reaction evidence="12">
        <text>NAD(+) + (ADP-D-ribosyl)n-acceptor = nicotinamide + (ADP-D-ribosyl)n+1-acceptor + H(+).</text>
        <dbReference type="EC" id="2.4.2.30"/>
    </reaction>
</comment>
<evidence type="ECO:0000259" key="17">
    <source>
        <dbReference type="PROSITE" id="PS51977"/>
    </source>
</evidence>
<sequence length="603" mass="67943">MANKLKVDELRTQLAQRGLDTSGTKPVLVRRLESAILEEETLLKGKCFVSIDGKKRGRDSEDGGNLNGSDLIRDVEKLREMKVQELRDEAVRRGIASTGSKKELLKRICEDCENEKEEDETEECKNANVGDGEKIVTATKKGSAVLDQWLPDQIKTHYHVLQVGDEIYDAMLNQTNIGNNNNKFYVIQALESDGGDSYMVYTRWGRVGVKGQDDILGPYTSKERSNMERASTSEIQPRETQLDPCIAKFISLVCNFSMMKQHMMEIGYNAEKLPLGKLSKSTILKARYLSLSDICILAFHGLSIMEVELLRFSPRGRFPSHNQMTMVGVTQGYDVLKRIADVEALGEIELAAKLLEEVNTMEEDPLYSHYQRLQCELSPVDVVSEEFSMVSKYTKNTHARTHSNYTVDIVQIFRVSRKGEDERFKKFSNTKNRKLLWHGSRLTNWTGILSQGLRIAPPEAPVSGYMFGKGVYFADMFSKSANYCYASKDAAAGVLLLCEVALGDMVELLDADYNADKLPEGKLSTKGVGRTEPNHSEAMTLDDGVIVPLGKPIKSQRGKGALLYNEYIVYNVDQIRMRYLLQLLEIESLISKRVPILSYPTRF</sequence>
<comment type="catalytic activity">
    <reaction evidence="1">
        <text>L-aspartyl-[protein] + NAD(+) = 4-O-(ADP-D-ribosyl)-L-aspartyl-[protein] + nicotinamide</text>
        <dbReference type="Rhea" id="RHEA:54424"/>
        <dbReference type="Rhea" id="RHEA-COMP:9867"/>
        <dbReference type="Rhea" id="RHEA-COMP:13832"/>
        <dbReference type="ChEBI" id="CHEBI:17154"/>
        <dbReference type="ChEBI" id="CHEBI:29961"/>
        <dbReference type="ChEBI" id="CHEBI:57540"/>
        <dbReference type="ChEBI" id="CHEBI:138102"/>
    </reaction>
</comment>
<dbReference type="Pfam" id="PF02877">
    <property type="entry name" value="PARP_reg"/>
    <property type="match status" value="1"/>
</dbReference>
<feature type="domain" description="WGR" evidence="17">
    <location>
        <begin position="157"/>
        <end position="256"/>
    </location>
</feature>
<feature type="domain" description="PARP catalytic" evidence="15">
    <location>
        <begin position="364"/>
        <end position="595"/>
    </location>
</feature>
<dbReference type="Gene3D" id="3.90.228.10">
    <property type="match status" value="1"/>
</dbReference>
<dbReference type="PROSITE" id="PS51060">
    <property type="entry name" value="PARP_ALPHA_HD"/>
    <property type="match status" value="1"/>
</dbReference>
<dbReference type="InterPro" id="IPR008893">
    <property type="entry name" value="WGR_domain"/>
</dbReference>
<dbReference type="Gene3D" id="1.10.720.30">
    <property type="entry name" value="SAP domain"/>
    <property type="match status" value="2"/>
</dbReference>
<evidence type="ECO:0000256" key="13">
    <source>
        <dbReference type="RuleBase" id="RU362114"/>
    </source>
</evidence>
<evidence type="ECO:0000256" key="6">
    <source>
        <dbReference type="ARBA" id="ARBA00022695"/>
    </source>
</evidence>
<dbReference type="Gene3D" id="1.20.142.10">
    <property type="entry name" value="Poly(ADP-ribose) polymerase, regulatory domain"/>
    <property type="match status" value="1"/>
</dbReference>
<evidence type="ECO:0000259" key="15">
    <source>
        <dbReference type="PROSITE" id="PS51059"/>
    </source>
</evidence>
<evidence type="ECO:0000256" key="9">
    <source>
        <dbReference type="ARBA" id="ARBA00023242"/>
    </source>
</evidence>
<dbReference type="PROSITE" id="PS51059">
    <property type="entry name" value="PARP_CATALYTIC"/>
    <property type="match status" value="1"/>
</dbReference>
<evidence type="ECO:0000256" key="5">
    <source>
        <dbReference type="ARBA" id="ARBA00022679"/>
    </source>
</evidence>
<dbReference type="SUPFAM" id="SSF56399">
    <property type="entry name" value="ADP-ribosylation"/>
    <property type="match status" value="1"/>
</dbReference>
<dbReference type="PANTHER" id="PTHR10459">
    <property type="entry name" value="DNA LIGASE"/>
    <property type="match status" value="1"/>
</dbReference>
<keyword evidence="5 13" id="KW-0808">Transferase</keyword>
<dbReference type="SUPFAM" id="SSF68906">
    <property type="entry name" value="SAP domain"/>
    <property type="match status" value="2"/>
</dbReference>
<keyword evidence="8 13" id="KW-0520">NAD</keyword>
<protein>
    <recommendedName>
        <fullName evidence="13">Poly [ADP-ribose] polymerase</fullName>
        <shortName evidence="13">PARP</shortName>
        <ecNumber evidence="13">2.4.2.-</ecNumber>
    </recommendedName>
</protein>
<dbReference type="GO" id="GO:0006302">
    <property type="term" value="P:double-strand break repair"/>
    <property type="evidence" value="ECO:0007669"/>
    <property type="project" value="TreeGrafter"/>
</dbReference>
<dbReference type="Pfam" id="PF02037">
    <property type="entry name" value="SAP"/>
    <property type="match status" value="2"/>
</dbReference>
<dbReference type="InterPro" id="IPR004102">
    <property type="entry name" value="Poly(ADP-ribose)pol_reg_dom"/>
</dbReference>
<dbReference type="InterPro" id="IPR050800">
    <property type="entry name" value="ARTD/PARP"/>
</dbReference>
<feature type="domain" description="SAP" evidence="14">
    <location>
        <begin position="2"/>
        <end position="36"/>
    </location>
</feature>
<comment type="catalytic activity">
    <reaction evidence="2">
        <text>L-glutamyl-[protein] + NAD(+) = 5-O-(ADP-D-ribosyl)-L-glutamyl-[protein] + nicotinamide</text>
        <dbReference type="Rhea" id="RHEA:58224"/>
        <dbReference type="Rhea" id="RHEA-COMP:10208"/>
        <dbReference type="Rhea" id="RHEA-COMP:15089"/>
        <dbReference type="ChEBI" id="CHEBI:17154"/>
        <dbReference type="ChEBI" id="CHEBI:29973"/>
        <dbReference type="ChEBI" id="CHEBI:57540"/>
        <dbReference type="ChEBI" id="CHEBI:142540"/>
    </reaction>
</comment>
<evidence type="ECO:0000256" key="2">
    <source>
        <dbReference type="ARBA" id="ARBA00000459"/>
    </source>
</evidence>
<evidence type="ECO:0000256" key="12">
    <source>
        <dbReference type="ARBA" id="ARBA00033987"/>
    </source>
</evidence>
<evidence type="ECO:0000256" key="11">
    <source>
        <dbReference type="ARBA" id="ARBA00024945"/>
    </source>
</evidence>
<comment type="function">
    <text evidence="11">Involved in the base excision repair (BER) pathway, by catalyzing the poly(ADP-ribosyl)ation of a limited number of acceptor proteins involved in chromatin architecture and in DNA metabolism. This modification follows DNA damages and appears as an obligatory step in a detection/signaling pathway leading to the reparation of DNA strand breaks.</text>
</comment>
<dbReference type="AlphaFoldDB" id="A0A9I9DBS5"/>
<reference evidence="18" key="1">
    <citation type="submission" date="2023-03" db="UniProtKB">
        <authorList>
            <consortium name="EnsemblPlants"/>
        </authorList>
    </citation>
    <scope>IDENTIFICATION</scope>
</reference>
<keyword evidence="9" id="KW-0539">Nucleus</keyword>
<dbReference type="InterPro" id="IPR036361">
    <property type="entry name" value="SAP_dom_sf"/>
</dbReference>
<dbReference type="GO" id="GO:0070212">
    <property type="term" value="P:protein poly-ADP-ribosylation"/>
    <property type="evidence" value="ECO:0007669"/>
    <property type="project" value="UniProtKB-ARBA"/>
</dbReference>
<keyword evidence="7" id="KW-0013">ADP-ribosylation</keyword>
<dbReference type="PANTHER" id="PTHR10459:SF60">
    <property type="entry name" value="POLY [ADP-RIBOSE] POLYMERASE 2"/>
    <property type="match status" value="1"/>
</dbReference>
<keyword evidence="6" id="KW-0548">Nucleotidyltransferase</keyword>
<dbReference type="CDD" id="cd01437">
    <property type="entry name" value="parp_like"/>
    <property type="match status" value="1"/>
</dbReference>
<dbReference type="InterPro" id="IPR012317">
    <property type="entry name" value="Poly(ADP-ribose)pol_cat_dom"/>
</dbReference>
<dbReference type="InterPro" id="IPR036616">
    <property type="entry name" value="Poly(ADP-ribose)pol_reg_dom_sf"/>
</dbReference>
<evidence type="ECO:0000313" key="18">
    <source>
        <dbReference type="EnsemblPlants" id="MELO3C015996.2.1"/>
    </source>
</evidence>
<dbReference type="FunFam" id="3.90.228.10:FF:000002">
    <property type="entry name" value="Poly [ADP-ribose] polymerase"/>
    <property type="match status" value="1"/>
</dbReference>
<name>A0A9I9DBS5_CUCME</name>
<evidence type="ECO:0000256" key="7">
    <source>
        <dbReference type="ARBA" id="ARBA00022765"/>
    </source>
</evidence>
<evidence type="ECO:0000259" key="14">
    <source>
        <dbReference type="PROSITE" id="PS50800"/>
    </source>
</evidence>
<dbReference type="SMART" id="SM00513">
    <property type="entry name" value="SAP"/>
    <property type="match status" value="2"/>
</dbReference>
<keyword evidence="4 13" id="KW-0328">Glycosyltransferase</keyword>
<dbReference type="GO" id="GO:0003950">
    <property type="term" value="F:NAD+ poly-ADP-ribosyltransferase activity"/>
    <property type="evidence" value="ECO:0007669"/>
    <property type="project" value="UniProtKB-UniRule"/>
</dbReference>
<dbReference type="InterPro" id="IPR036930">
    <property type="entry name" value="WGR_dom_sf"/>
</dbReference>
<comment type="similarity">
    <text evidence="10">Belongs to the ARTD/PARP family.</text>
</comment>
<evidence type="ECO:0000256" key="1">
    <source>
        <dbReference type="ARBA" id="ARBA00000438"/>
    </source>
</evidence>
<feature type="domain" description="SAP" evidence="14">
    <location>
        <begin position="78"/>
        <end position="112"/>
    </location>
</feature>
<feature type="domain" description="PARP alpha-helical" evidence="16">
    <location>
        <begin position="239"/>
        <end position="356"/>
    </location>
</feature>
<dbReference type="EnsemblPlants" id="MELO3C015996.2.1">
    <property type="protein sequence ID" value="MELO3C015996.2.1"/>
    <property type="gene ID" value="MELO3C015996.2"/>
</dbReference>
<evidence type="ECO:0000256" key="4">
    <source>
        <dbReference type="ARBA" id="ARBA00022676"/>
    </source>
</evidence>
<evidence type="ECO:0000256" key="3">
    <source>
        <dbReference type="ARBA" id="ARBA00004123"/>
    </source>
</evidence>
<comment type="subcellular location">
    <subcellularLocation>
        <location evidence="3">Nucleus</location>
    </subcellularLocation>
</comment>
<dbReference type="GO" id="GO:0016779">
    <property type="term" value="F:nucleotidyltransferase activity"/>
    <property type="evidence" value="ECO:0007669"/>
    <property type="project" value="UniProtKB-KW"/>
</dbReference>